<dbReference type="SMART" id="SM00342">
    <property type="entry name" value="HTH_ARAC"/>
    <property type="match status" value="1"/>
</dbReference>
<keyword evidence="6" id="KW-1185">Reference proteome</keyword>
<accession>A0ABW0L0S9</accession>
<organism evidence="5 6">
    <name type="scientific">Massilia niabensis</name>
    <dbReference type="NCBI Taxonomy" id="544910"/>
    <lineage>
        <taxon>Bacteria</taxon>
        <taxon>Pseudomonadati</taxon>
        <taxon>Pseudomonadota</taxon>
        <taxon>Betaproteobacteria</taxon>
        <taxon>Burkholderiales</taxon>
        <taxon>Oxalobacteraceae</taxon>
        <taxon>Telluria group</taxon>
        <taxon>Massilia</taxon>
    </lineage>
</organism>
<dbReference type="PANTHER" id="PTHR46796:SF6">
    <property type="entry name" value="ARAC SUBFAMILY"/>
    <property type="match status" value="1"/>
</dbReference>
<keyword evidence="2" id="KW-0238">DNA-binding</keyword>
<dbReference type="Gene3D" id="1.10.10.60">
    <property type="entry name" value="Homeodomain-like"/>
    <property type="match status" value="1"/>
</dbReference>
<dbReference type="Pfam" id="PF14525">
    <property type="entry name" value="AraC_binding_2"/>
    <property type="match status" value="1"/>
</dbReference>
<dbReference type="InterPro" id="IPR035418">
    <property type="entry name" value="AraC-bd_2"/>
</dbReference>
<feature type="domain" description="HTH araC/xylS-type" evidence="4">
    <location>
        <begin position="238"/>
        <end position="337"/>
    </location>
</feature>
<evidence type="ECO:0000256" key="1">
    <source>
        <dbReference type="ARBA" id="ARBA00023015"/>
    </source>
</evidence>
<keyword evidence="1" id="KW-0805">Transcription regulation</keyword>
<dbReference type="RefSeq" id="WP_379781016.1">
    <property type="nucleotide sequence ID" value="NZ_JBHSMU010000005.1"/>
</dbReference>
<gene>
    <name evidence="5" type="ORF">ACFPN5_05680</name>
</gene>
<proteinExistence type="predicted"/>
<dbReference type="SUPFAM" id="SSF46689">
    <property type="entry name" value="Homeodomain-like"/>
    <property type="match status" value="1"/>
</dbReference>
<evidence type="ECO:0000313" key="6">
    <source>
        <dbReference type="Proteomes" id="UP001596050"/>
    </source>
</evidence>
<comment type="caution">
    <text evidence="5">The sequence shown here is derived from an EMBL/GenBank/DDBJ whole genome shotgun (WGS) entry which is preliminary data.</text>
</comment>
<reference evidence="6" key="1">
    <citation type="journal article" date="2019" name="Int. J. Syst. Evol. Microbiol.">
        <title>The Global Catalogue of Microorganisms (GCM) 10K type strain sequencing project: providing services to taxonomists for standard genome sequencing and annotation.</title>
        <authorList>
            <consortium name="The Broad Institute Genomics Platform"/>
            <consortium name="The Broad Institute Genome Sequencing Center for Infectious Disease"/>
            <person name="Wu L."/>
            <person name="Ma J."/>
        </authorList>
    </citation>
    <scope>NUCLEOTIDE SEQUENCE [LARGE SCALE GENOMIC DNA]</scope>
    <source>
        <strain evidence="6">KACC 12649</strain>
    </source>
</reference>
<dbReference type="Proteomes" id="UP001596050">
    <property type="component" value="Unassembled WGS sequence"/>
</dbReference>
<dbReference type="InterPro" id="IPR009057">
    <property type="entry name" value="Homeodomain-like_sf"/>
</dbReference>
<dbReference type="InterPro" id="IPR050204">
    <property type="entry name" value="AraC_XylS_family_regulators"/>
</dbReference>
<dbReference type="PROSITE" id="PS00041">
    <property type="entry name" value="HTH_ARAC_FAMILY_1"/>
    <property type="match status" value="1"/>
</dbReference>
<name>A0ABW0L0S9_9BURK</name>
<dbReference type="Pfam" id="PF12833">
    <property type="entry name" value="HTH_18"/>
    <property type="match status" value="1"/>
</dbReference>
<protein>
    <submittedName>
        <fullName evidence="5">AraC family transcriptional regulator</fullName>
    </submittedName>
</protein>
<sequence>MHTLRESIEHAQLYQHCVFHSNEKVASHCHVAEALADHDVQWQRGAPDTALFTARINRLQLFVLRYGAQVQITPTGFNDFALVHMSLKGTAEFECDGQRVYLPEGQAAIVAPRKSIRLWWEEGSEQLILKVPHVLVRELQPPGVGRNASPVLQSGLMGANTPDSQWNLLLQSLLQILAQPGEQRPHQAWIDHFERNITMFLMHQQGGLGRLPVPSAGTLAAIDSGQGLVAASACDRMDALERYMRAKLSAPVSLVDLALAAGVSVRTLNMLCHRHHGVPPMDLLRNMRLDAAQAVLQARPDASVTETALEFGFGHLGRFSAYYRERFGVLPKHTALLAH</sequence>
<evidence type="ECO:0000256" key="3">
    <source>
        <dbReference type="ARBA" id="ARBA00023163"/>
    </source>
</evidence>
<evidence type="ECO:0000256" key="2">
    <source>
        <dbReference type="ARBA" id="ARBA00023125"/>
    </source>
</evidence>
<evidence type="ECO:0000259" key="4">
    <source>
        <dbReference type="PROSITE" id="PS01124"/>
    </source>
</evidence>
<evidence type="ECO:0000313" key="5">
    <source>
        <dbReference type="EMBL" id="MFC5459294.1"/>
    </source>
</evidence>
<dbReference type="PROSITE" id="PS01124">
    <property type="entry name" value="HTH_ARAC_FAMILY_2"/>
    <property type="match status" value="1"/>
</dbReference>
<dbReference type="EMBL" id="JBHSMU010000005">
    <property type="protein sequence ID" value="MFC5459294.1"/>
    <property type="molecule type" value="Genomic_DNA"/>
</dbReference>
<dbReference type="InterPro" id="IPR018060">
    <property type="entry name" value="HTH_AraC"/>
</dbReference>
<keyword evidence="3" id="KW-0804">Transcription</keyword>
<dbReference type="PANTHER" id="PTHR46796">
    <property type="entry name" value="HTH-TYPE TRANSCRIPTIONAL ACTIVATOR RHAS-RELATED"/>
    <property type="match status" value="1"/>
</dbReference>
<dbReference type="InterPro" id="IPR018062">
    <property type="entry name" value="HTH_AraC-typ_CS"/>
</dbReference>